<proteinExistence type="predicted"/>
<dbReference type="InterPro" id="IPR001810">
    <property type="entry name" value="F-box_dom"/>
</dbReference>
<dbReference type="Pfam" id="PF12937">
    <property type="entry name" value="F-box-like"/>
    <property type="match status" value="1"/>
</dbReference>
<keyword evidence="2" id="KW-1185">Reference proteome</keyword>
<evidence type="ECO:0000313" key="4">
    <source>
        <dbReference type="WBParaSite" id="TCONS_00008300.p1"/>
    </source>
</evidence>
<evidence type="ECO:0000313" key="2">
    <source>
        <dbReference type="Proteomes" id="UP000035681"/>
    </source>
</evidence>
<dbReference type="WBParaSite" id="SSTP_0000402400.1">
    <property type="protein sequence ID" value="SSTP_0000402400.1"/>
    <property type="gene ID" value="SSTP_0000402400"/>
</dbReference>
<dbReference type="PROSITE" id="PS50181">
    <property type="entry name" value="FBOX"/>
    <property type="match status" value="1"/>
</dbReference>
<name>A0A0K0E3F2_STRER</name>
<dbReference type="AlphaFoldDB" id="A0A0K0E3F2"/>
<sequence>MILSFPQNSHSLSPIEVLPVEILINIFSKIEWKSLINIKKTCKRFHIIVENNLKYLQKPKLRRLFASSIIQNESKIKVEFTFHFDRDKEISINEFNIDLSKTMIKTIKIDYLLERMDLNKVQEIFIDAIGDTIIFDILNRHFPLNFKIRQLYITIKNCPVFQSFVKFLKKINSLKNMYIKHLCFGDQKISSDYIFPNINGIKQFYIKECPKTKFFNIRMLKNLLNFHKNLDQITILSELVNLEFDMINIFRNKQTLKHKEKCEQDYFSIILPYRNPMSTFNLLKEHYNESTLIINEDIRFHNSIYVTTECIHCEVFDYIHFLYLKPERYWEECC</sequence>
<evidence type="ECO:0000259" key="1">
    <source>
        <dbReference type="PROSITE" id="PS50181"/>
    </source>
</evidence>
<reference evidence="3" key="1">
    <citation type="submission" date="2015-08" db="UniProtKB">
        <authorList>
            <consortium name="WormBaseParasite"/>
        </authorList>
    </citation>
    <scope>IDENTIFICATION</scope>
</reference>
<evidence type="ECO:0000313" key="3">
    <source>
        <dbReference type="WBParaSite" id="SSTP_0000402400.1"/>
    </source>
</evidence>
<dbReference type="Proteomes" id="UP000035681">
    <property type="component" value="Unplaced"/>
</dbReference>
<feature type="domain" description="F-box" evidence="1">
    <location>
        <begin position="12"/>
        <end position="58"/>
    </location>
</feature>
<dbReference type="WBParaSite" id="TCONS_00008300.p1">
    <property type="protein sequence ID" value="TCONS_00008300.p1"/>
    <property type="gene ID" value="XLOC_006253"/>
</dbReference>
<protein>
    <submittedName>
        <fullName evidence="3 4">F-box domain-containing protein</fullName>
    </submittedName>
</protein>
<dbReference type="InterPro" id="IPR036047">
    <property type="entry name" value="F-box-like_dom_sf"/>
</dbReference>
<dbReference type="SUPFAM" id="SSF81383">
    <property type="entry name" value="F-box domain"/>
    <property type="match status" value="1"/>
</dbReference>
<dbReference type="SMART" id="SM00256">
    <property type="entry name" value="FBOX"/>
    <property type="match status" value="1"/>
</dbReference>
<dbReference type="Gene3D" id="1.20.1280.50">
    <property type="match status" value="1"/>
</dbReference>
<organism evidence="3">
    <name type="scientific">Strongyloides stercoralis</name>
    <name type="common">Threadworm</name>
    <dbReference type="NCBI Taxonomy" id="6248"/>
    <lineage>
        <taxon>Eukaryota</taxon>
        <taxon>Metazoa</taxon>
        <taxon>Ecdysozoa</taxon>
        <taxon>Nematoda</taxon>
        <taxon>Chromadorea</taxon>
        <taxon>Rhabditida</taxon>
        <taxon>Tylenchina</taxon>
        <taxon>Panagrolaimomorpha</taxon>
        <taxon>Strongyloidoidea</taxon>
        <taxon>Strongyloididae</taxon>
        <taxon>Strongyloides</taxon>
    </lineage>
</organism>
<accession>A0A0K0E3F2</accession>